<feature type="signal peptide" evidence="1">
    <location>
        <begin position="1"/>
        <end position="21"/>
    </location>
</feature>
<dbReference type="Gene3D" id="3.30.70.100">
    <property type="match status" value="1"/>
</dbReference>
<comment type="caution">
    <text evidence="3">The sequence shown here is derived from an EMBL/GenBank/DDBJ whole genome shotgun (WGS) entry which is preliminary data.</text>
</comment>
<keyword evidence="4" id="KW-1185">Reference proteome</keyword>
<feature type="domain" description="HMA" evidence="2">
    <location>
        <begin position="34"/>
        <end position="86"/>
    </location>
</feature>
<gene>
    <name evidence="3" type="ORF">GM920_17135</name>
</gene>
<dbReference type="EMBL" id="WNXC01000006">
    <property type="protein sequence ID" value="MBB2150626.1"/>
    <property type="molecule type" value="Genomic_DNA"/>
</dbReference>
<accession>A0ABR6EZM7</accession>
<keyword evidence="1" id="KW-0732">Signal</keyword>
<dbReference type="Proteomes" id="UP000636110">
    <property type="component" value="Unassembled WGS sequence"/>
</dbReference>
<organism evidence="3 4">
    <name type="scientific">Pedobacter gandavensis</name>
    <dbReference type="NCBI Taxonomy" id="2679963"/>
    <lineage>
        <taxon>Bacteria</taxon>
        <taxon>Pseudomonadati</taxon>
        <taxon>Bacteroidota</taxon>
        <taxon>Sphingobacteriia</taxon>
        <taxon>Sphingobacteriales</taxon>
        <taxon>Sphingobacteriaceae</taxon>
        <taxon>Pedobacter</taxon>
    </lineage>
</organism>
<dbReference type="InterPro" id="IPR036163">
    <property type="entry name" value="HMA_dom_sf"/>
</dbReference>
<evidence type="ECO:0000313" key="3">
    <source>
        <dbReference type="EMBL" id="MBB2150626.1"/>
    </source>
</evidence>
<feature type="chain" id="PRO_5047129923" evidence="1">
    <location>
        <begin position="22"/>
        <end position="121"/>
    </location>
</feature>
<protein>
    <submittedName>
        <fullName evidence="3">ATPase</fullName>
    </submittedName>
</protein>
<evidence type="ECO:0000256" key="1">
    <source>
        <dbReference type="SAM" id="SignalP"/>
    </source>
</evidence>
<sequence length="121" mass="13283">MKSLRFAMVVGLTFLGGAVFAQSKTESIKVLGNCSMCKKTIETSLKVPGVTAASWNTETKMLKVSYDSTKITNDEVQKKVAAVGYDTPKYKAKDEVYEALHGCCQYDREAGDKLPKAPKKH</sequence>
<name>A0ABR6EZM7_9SPHI</name>
<reference evidence="3 4" key="1">
    <citation type="submission" date="2019-11" db="EMBL/GenBank/DDBJ databases">
        <title>Description of Pedobacter sp. LMG 31462T.</title>
        <authorList>
            <person name="Carlier A."/>
            <person name="Qi S."/>
            <person name="Vandamme P."/>
        </authorList>
    </citation>
    <scope>NUCLEOTIDE SEQUENCE [LARGE SCALE GENOMIC DNA]</scope>
    <source>
        <strain evidence="3 4">LMG 31462</strain>
    </source>
</reference>
<proteinExistence type="predicted"/>
<dbReference type="InterPro" id="IPR006121">
    <property type="entry name" value="HMA_dom"/>
</dbReference>
<dbReference type="Pfam" id="PF00403">
    <property type="entry name" value="HMA"/>
    <property type="match status" value="1"/>
</dbReference>
<dbReference type="SUPFAM" id="SSF55008">
    <property type="entry name" value="HMA, heavy metal-associated domain"/>
    <property type="match status" value="1"/>
</dbReference>
<evidence type="ECO:0000259" key="2">
    <source>
        <dbReference type="Pfam" id="PF00403"/>
    </source>
</evidence>
<dbReference type="RefSeq" id="WP_182959733.1">
    <property type="nucleotide sequence ID" value="NZ_WNXC01000006.1"/>
</dbReference>
<evidence type="ECO:0000313" key="4">
    <source>
        <dbReference type="Proteomes" id="UP000636110"/>
    </source>
</evidence>